<keyword evidence="2" id="KW-1185">Reference proteome</keyword>
<organism evidence="1 2">
    <name type="scientific">Glomus cerebriforme</name>
    <dbReference type="NCBI Taxonomy" id="658196"/>
    <lineage>
        <taxon>Eukaryota</taxon>
        <taxon>Fungi</taxon>
        <taxon>Fungi incertae sedis</taxon>
        <taxon>Mucoromycota</taxon>
        <taxon>Glomeromycotina</taxon>
        <taxon>Glomeromycetes</taxon>
        <taxon>Glomerales</taxon>
        <taxon>Glomeraceae</taxon>
        <taxon>Glomus</taxon>
    </lineage>
</organism>
<gene>
    <name evidence="1" type="ORF">C1645_833505</name>
</gene>
<dbReference type="Proteomes" id="UP000265703">
    <property type="component" value="Unassembled WGS sequence"/>
</dbReference>
<sequence length="152" mass="18372">MNTNNQYNQQQILSPNNIISYPQENVVMAKYSFFYKAYNDFQIYHITYEEITFEIISRLLSDHDCITQSHIQPNNLHVFYYQHPDDKKIYKIICEVISYTYIIRVLNKINYGIDLSFNEHQQVVFSKEHKINLEFHLKNDLINYLAPIYTFQ</sequence>
<dbReference type="AlphaFoldDB" id="A0A397SCE9"/>
<comment type="caution">
    <text evidence="1">The sequence shown here is derived from an EMBL/GenBank/DDBJ whole genome shotgun (WGS) entry which is preliminary data.</text>
</comment>
<evidence type="ECO:0000313" key="2">
    <source>
        <dbReference type="Proteomes" id="UP000265703"/>
    </source>
</evidence>
<proteinExistence type="predicted"/>
<dbReference type="OrthoDB" id="2330461at2759"/>
<evidence type="ECO:0000313" key="1">
    <source>
        <dbReference type="EMBL" id="RIA83638.1"/>
    </source>
</evidence>
<reference evidence="1 2" key="1">
    <citation type="submission" date="2018-06" db="EMBL/GenBank/DDBJ databases">
        <title>Comparative genomics reveals the genomic features of Rhizophagus irregularis, R. cerebriforme, R. diaphanum and Gigaspora rosea, and their symbiotic lifestyle signature.</title>
        <authorList>
            <person name="Morin E."/>
            <person name="San Clemente H."/>
            <person name="Chen E.C.H."/>
            <person name="De La Providencia I."/>
            <person name="Hainaut M."/>
            <person name="Kuo A."/>
            <person name="Kohler A."/>
            <person name="Murat C."/>
            <person name="Tang N."/>
            <person name="Roy S."/>
            <person name="Loubradou J."/>
            <person name="Henrissat B."/>
            <person name="Grigoriev I.V."/>
            <person name="Corradi N."/>
            <person name="Roux C."/>
            <person name="Martin F.M."/>
        </authorList>
    </citation>
    <scope>NUCLEOTIDE SEQUENCE [LARGE SCALE GENOMIC DNA]</scope>
    <source>
        <strain evidence="1 2">DAOM 227022</strain>
    </source>
</reference>
<name>A0A397SCE9_9GLOM</name>
<dbReference type="EMBL" id="QKYT01000554">
    <property type="protein sequence ID" value="RIA83638.1"/>
    <property type="molecule type" value="Genomic_DNA"/>
</dbReference>
<accession>A0A397SCE9</accession>
<protein>
    <submittedName>
        <fullName evidence="1">Uncharacterized protein</fullName>
    </submittedName>
</protein>